<gene>
    <name evidence="2" type="ORF">GCM10010319_61840</name>
</gene>
<keyword evidence="3" id="KW-1185">Reference proteome</keyword>
<feature type="region of interest" description="Disordered" evidence="1">
    <location>
        <begin position="1"/>
        <end position="26"/>
    </location>
</feature>
<accession>A0ABN0XWI3</accession>
<evidence type="ECO:0000313" key="3">
    <source>
        <dbReference type="Proteomes" id="UP001500063"/>
    </source>
</evidence>
<organism evidence="2 3">
    <name type="scientific">Streptomyces blastmyceticus</name>
    <dbReference type="NCBI Taxonomy" id="68180"/>
    <lineage>
        <taxon>Bacteria</taxon>
        <taxon>Bacillati</taxon>
        <taxon>Actinomycetota</taxon>
        <taxon>Actinomycetes</taxon>
        <taxon>Kitasatosporales</taxon>
        <taxon>Streptomycetaceae</taxon>
        <taxon>Streptomyces</taxon>
    </lineage>
</organism>
<comment type="caution">
    <text evidence="2">The sequence shown here is derived from an EMBL/GenBank/DDBJ whole genome shotgun (WGS) entry which is preliminary data.</text>
</comment>
<dbReference type="Proteomes" id="UP001500063">
    <property type="component" value="Unassembled WGS sequence"/>
</dbReference>
<protein>
    <submittedName>
        <fullName evidence="2">Uncharacterized protein</fullName>
    </submittedName>
</protein>
<proteinExistence type="predicted"/>
<evidence type="ECO:0000313" key="2">
    <source>
        <dbReference type="EMBL" id="GAA0374939.1"/>
    </source>
</evidence>
<evidence type="ECO:0000256" key="1">
    <source>
        <dbReference type="SAM" id="MobiDB-lite"/>
    </source>
</evidence>
<feature type="compositionally biased region" description="Basic and acidic residues" evidence="1">
    <location>
        <begin position="1"/>
        <end position="14"/>
    </location>
</feature>
<name>A0ABN0XWI3_9ACTN</name>
<dbReference type="EMBL" id="BAAABW010000032">
    <property type="protein sequence ID" value="GAA0374939.1"/>
    <property type="molecule type" value="Genomic_DNA"/>
</dbReference>
<sequence length="160" mass="17740">MTSTDHVHTAETARQRQRTFVPPSESYLPGVQDPAGDALLDQLFYATVDECPDPKCRPVLLDRVAGDVRATRKLVNWACWITSEVYGGLPEELVDEAAAADTVFCPSTTFRRLAAEYHNQGPSFDVVYDACGAAQRREAADNAVALVDGLQVWWTDFLYQ</sequence>
<reference evidence="2 3" key="1">
    <citation type="journal article" date="2019" name="Int. J. Syst. Evol. Microbiol.">
        <title>The Global Catalogue of Microorganisms (GCM) 10K type strain sequencing project: providing services to taxonomists for standard genome sequencing and annotation.</title>
        <authorList>
            <consortium name="The Broad Institute Genomics Platform"/>
            <consortium name="The Broad Institute Genome Sequencing Center for Infectious Disease"/>
            <person name="Wu L."/>
            <person name="Ma J."/>
        </authorList>
    </citation>
    <scope>NUCLEOTIDE SEQUENCE [LARGE SCALE GENOMIC DNA]</scope>
    <source>
        <strain evidence="2 3">JCM 4565</strain>
    </source>
</reference>
<dbReference type="RefSeq" id="WP_344123126.1">
    <property type="nucleotide sequence ID" value="NZ_BAAABW010000032.1"/>
</dbReference>